<evidence type="ECO:0008006" key="3">
    <source>
        <dbReference type="Google" id="ProtNLM"/>
    </source>
</evidence>
<dbReference type="Proteomes" id="UP001185092">
    <property type="component" value="Unassembled WGS sequence"/>
</dbReference>
<dbReference type="EMBL" id="JAVDQD010000004">
    <property type="protein sequence ID" value="MDR6240267.1"/>
    <property type="molecule type" value="Genomic_DNA"/>
</dbReference>
<reference evidence="1" key="1">
    <citation type="submission" date="2023-07" db="EMBL/GenBank/DDBJ databases">
        <title>Genomic Encyclopedia of Type Strains, Phase IV (KMG-IV): sequencing the most valuable type-strain genomes for metagenomic binning, comparative biology and taxonomic classification.</title>
        <authorList>
            <person name="Goeker M."/>
        </authorList>
    </citation>
    <scope>NUCLEOTIDE SEQUENCE</scope>
    <source>
        <strain evidence="1">DSM 26174</strain>
    </source>
</reference>
<keyword evidence="2" id="KW-1185">Reference proteome</keyword>
<organism evidence="1 2">
    <name type="scientific">Aureibacter tunicatorum</name>
    <dbReference type="NCBI Taxonomy" id="866807"/>
    <lineage>
        <taxon>Bacteria</taxon>
        <taxon>Pseudomonadati</taxon>
        <taxon>Bacteroidota</taxon>
        <taxon>Cytophagia</taxon>
        <taxon>Cytophagales</taxon>
        <taxon>Persicobacteraceae</taxon>
        <taxon>Aureibacter</taxon>
    </lineage>
</organism>
<sequence>MEKLHSCNSQEPFTKLDENGKASILNYNLPQSTTYDATSFLGIEIDPKHFKENQRKEPINDYWDLVLKTPKEDLLKRLDLNIPLTPKIPLIQTNDEVKTAVIEKKLAEKTQPFDLKLKKPSTNAVSANAFKVEDNNFIADRILDGYMPVMRQRFSRIPEILYIPKPAKANPRISIVLHLKMSSYLGDYGAGRTLRTFSLLPGEKTTISIRSYQYQESIKKLAQNVLDSYSESSAEDLQSMIENDVEFATNLSRSETVATTGNWKAGGSLGLDLGFFKIGGGGGGGGTNATTTTVNEAIQSQVGILVNNTSRHTSKADTLREVEVNTSTQSTNISENEKSIVRELENINKSRVLNFVFRQLLQEFISITYIDDVSFTYSTGFPSQRKSCKLSGLKDMLNEVMADEKSANTVLNQIYTQLSSISDHEGTQHSLIEKVSQKLNNSINPGEGDQNVEYVRVKKDINHEYRGKFVNGIIVNTTHRILRTPSVVVDALLGQGEALDCYNMKLQNEATVNAALNNQKIEQAIKVIDGIEDSADRAKLYKKVFGDCCEAPCECEEN</sequence>
<dbReference type="RefSeq" id="WP_309940167.1">
    <property type="nucleotide sequence ID" value="NZ_AP025305.1"/>
</dbReference>
<evidence type="ECO:0000313" key="1">
    <source>
        <dbReference type="EMBL" id="MDR6240267.1"/>
    </source>
</evidence>
<comment type="caution">
    <text evidence="1">The sequence shown here is derived from an EMBL/GenBank/DDBJ whole genome shotgun (WGS) entry which is preliminary data.</text>
</comment>
<name>A0AAE4BU22_9BACT</name>
<protein>
    <recommendedName>
        <fullName evidence="3">MACPF domain-containing protein</fullName>
    </recommendedName>
</protein>
<gene>
    <name evidence="1" type="ORF">HNQ88_003333</name>
</gene>
<dbReference type="AlphaFoldDB" id="A0AAE4BU22"/>
<accession>A0AAE4BU22</accession>
<proteinExistence type="predicted"/>
<evidence type="ECO:0000313" key="2">
    <source>
        <dbReference type="Proteomes" id="UP001185092"/>
    </source>
</evidence>